<keyword evidence="1" id="KW-1185">Reference proteome</keyword>
<evidence type="ECO:0000313" key="1">
    <source>
        <dbReference type="Proteomes" id="UP000887565"/>
    </source>
</evidence>
<dbReference type="AlphaFoldDB" id="A0A915KDF4"/>
<accession>A0A915KDF4</accession>
<reference evidence="2" key="1">
    <citation type="submission" date="2022-11" db="UniProtKB">
        <authorList>
            <consortium name="WormBaseParasite"/>
        </authorList>
    </citation>
    <scope>IDENTIFICATION</scope>
</reference>
<evidence type="ECO:0000313" key="2">
    <source>
        <dbReference type="WBParaSite" id="nRc.2.0.1.t36742-RA"/>
    </source>
</evidence>
<organism evidence="1 2">
    <name type="scientific">Romanomermis culicivorax</name>
    <name type="common">Nematode worm</name>
    <dbReference type="NCBI Taxonomy" id="13658"/>
    <lineage>
        <taxon>Eukaryota</taxon>
        <taxon>Metazoa</taxon>
        <taxon>Ecdysozoa</taxon>
        <taxon>Nematoda</taxon>
        <taxon>Enoplea</taxon>
        <taxon>Dorylaimia</taxon>
        <taxon>Mermithida</taxon>
        <taxon>Mermithoidea</taxon>
        <taxon>Mermithidae</taxon>
        <taxon>Romanomermis</taxon>
    </lineage>
</organism>
<name>A0A915KDF4_ROMCU</name>
<proteinExistence type="predicted"/>
<sequence length="107" mass="12454">MFRGVFGYREFDGCSHVKQKNYPECKQAYFSDLLVEGVFVRQEFNGRKRALFTGLQMGSNFTRPCRSRPVLKKVVLLSWKCEYSGGEPSTGFEKNRLHTEENNFTKI</sequence>
<dbReference type="Proteomes" id="UP000887565">
    <property type="component" value="Unplaced"/>
</dbReference>
<dbReference type="WBParaSite" id="nRc.2.0.1.t36742-RA">
    <property type="protein sequence ID" value="nRc.2.0.1.t36742-RA"/>
    <property type="gene ID" value="nRc.2.0.1.g36742"/>
</dbReference>
<protein>
    <submittedName>
        <fullName evidence="2">Uncharacterized protein</fullName>
    </submittedName>
</protein>